<gene>
    <name evidence="2" type="ORF">RPE78_03010</name>
</gene>
<evidence type="ECO:0000313" key="2">
    <source>
        <dbReference type="EMBL" id="WRY34275.1"/>
    </source>
</evidence>
<evidence type="ECO:0000313" key="3">
    <source>
        <dbReference type="Proteomes" id="UP001623290"/>
    </source>
</evidence>
<feature type="signal peptide" evidence="1">
    <location>
        <begin position="1"/>
        <end position="24"/>
    </location>
</feature>
<feature type="chain" id="PRO_5045820345" evidence="1">
    <location>
        <begin position="25"/>
        <end position="206"/>
    </location>
</feature>
<reference evidence="2 3" key="1">
    <citation type="submission" date="2023-09" db="EMBL/GenBank/DDBJ databases">
        <title>Thioclava shenzhenensis sp. nov., a multidrug resistant bacteria-antagonizing species isolated from coastal seawater.</title>
        <authorList>
            <person name="Long M."/>
        </authorList>
    </citation>
    <scope>NUCLEOTIDE SEQUENCE [LARGE SCALE GENOMIC DNA]</scope>
    <source>
        <strain evidence="2 3">FTW29</strain>
    </source>
</reference>
<sequence length="206" mass="22657">MRKPATFMLLSLFLLLLPACWSDAEVLDNLKYELASTAGWPIVAVIDSPLFISSQGNLEPAPIYRSGGYEGTIASLPIKNVLKDSSVTTQVTFKVTWYEVVTGNIYSASLDIDMRELKPDPITPDYGALIFRISADGILQAVTYDETYPPSATPSPPIILDQSCGKAADFERGLKVSDFQENLDHPIVKNAFQYQIPTKNIPAHCN</sequence>
<protein>
    <submittedName>
        <fullName evidence="2">Uncharacterized protein</fullName>
    </submittedName>
</protein>
<dbReference type="RefSeq" id="WP_406721211.1">
    <property type="nucleotide sequence ID" value="NZ_CP135443.1"/>
</dbReference>
<dbReference type="EMBL" id="CP135443">
    <property type="protein sequence ID" value="WRY34275.1"/>
    <property type="molecule type" value="Genomic_DNA"/>
</dbReference>
<dbReference type="Proteomes" id="UP001623290">
    <property type="component" value="Chromosome"/>
</dbReference>
<evidence type="ECO:0000256" key="1">
    <source>
        <dbReference type="SAM" id="SignalP"/>
    </source>
</evidence>
<accession>A0ABZ1E2E5</accession>
<name>A0ABZ1E2E5_9RHOB</name>
<keyword evidence="1" id="KW-0732">Signal</keyword>
<organism evidence="2 3">
    <name type="scientific">Thioclava litoralis</name>
    <dbReference type="NCBI Taxonomy" id="3076557"/>
    <lineage>
        <taxon>Bacteria</taxon>
        <taxon>Pseudomonadati</taxon>
        <taxon>Pseudomonadota</taxon>
        <taxon>Alphaproteobacteria</taxon>
        <taxon>Rhodobacterales</taxon>
        <taxon>Paracoccaceae</taxon>
        <taxon>Thioclava</taxon>
    </lineage>
</organism>
<proteinExistence type="predicted"/>
<keyword evidence="3" id="KW-1185">Reference proteome</keyword>